<reference evidence="1 2" key="1">
    <citation type="journal article" date="2014" name="Genome Announc.">
        <title>Draft Genome Sequence of the Antitrypanosomally Active Sponge-Associated Bacterium Actinokineospora sp. Strain EG49.</title>
        <authorList>
            <person name="Harjes J."/>
            <person name="Ryu T."/>
            <person name="Abdelmohsen U.R."/>
            <person name="Moitinho-Silva L."/>
            <person name="Horn H."/>
            <person name="Ravasi T."/>
            <person name="Hentschel U."/>
        </authorList>
    </citation>
    <scope>NUCLEOTIDE SEQUENCE [LARGE SCALE GENOMIC DNA]</scope>
    <source>
        <strain evidence="1 2">EG49</strain>
    </source>
</reference>
<evidence type="ECO:0000313" key="1">
    <source>
        <dbReference type="EMBL" id="EWC59677.1"/>
    </source>
</evidence>
<dbReference type="Proteomes" id="UP000019277">
    <property type="component" value="Unassembled WGS sequence"/>
</dbReference>
<dbReference type="STRING" id="909613.UO65_5044"/>
<sequence>MAEDIRVGDRIVAPFGLREVEGVVLRVSSPGLRPMVTVSLEMPDIDEPYVTSFPREDLRLAA</sequence>
<accession>A0A8E2X5T1</accession>
<keyword evidence="2" id="KW-1185">Reference proteome</keyword>
<accession>W7ISI9</accession>
<comment type="caution">
    <text evidence="1">The sequence shown here is derived from an EMBL/GenBank/DDBJ whole genome shotgun (WGS) entry which is preliminary data.</text>
</comment>
<dbReference type="AlphaFoldDB" id="W7ISI9"/>
<name>W7ISI9_9PSEU</name>
<evidence type="ECO:0000313" key="2">
    <source>
        <dbReference type="Proteomes" id="UP000019277"/>
    </source>
</evidence>
<dbReference type="EMBL" id="AYXG01000190">
    <property type="protein sequence ID" value="EWC59677.1"/>
    <property type="molecule type" value="Genomic_DNA"/>
</dbReference>
<protein>
    <submittedName>
        <fullName evidence="1">Uncharacterized protein</fullName>
    </submittedName>
</protein>
<dbReference type="RefSeq" id="WP_035286805.1">
    <property type="nucleotide sequence ID" value="NZ_AYXG01000190.1"/>
</dbReference>
<gene>
    <name evidence="1" type="ORF">UO65_5044</name>
</gene>
<organism evidence="1 2">
    <name type="scientific">Actinokineospora spheciospongiae</name>
    <dbReference type="NCBI Taxonomy" id="909613"/>
    <lineage>
        <taxon>Bacteria</taxon>
        <taxon>Bacillati</taxon>
        <taxon>Actinomycetota</taxon>
        <taxon>Actinomycetes</taxon>
        <taxon>Pseudonocardiales</taxon>
        <taxon>Pseudonocardiaceae</taxon>
        <taxon>Actinokineospora</taxon>
    </lineage>
</organism>
<proteinExistence type="predicted"/>